<dbReference type="InterPro" id="IPR004105">
    <property type="entry name" value="CheA-like_dim"/>
</dbReference>
<dbReference type="PANTHER" id="PTHR43395">
    <property type="entry name" value="SENSOR HISTIDINE KINASE CHEA"/>
    <property type="match status" value="1"/>
</dbReference>
<feature type="domain" description="CheW-like" evidence="12">
    <location>
        <begin position="595"/>
        <end position="731"/>
    </location>
</feature>
<keyword evidence="6" id="KW-0418">Kinase</keyword>
<dbReference type="SMART" id="SM01231">
    <property type="entry name" value="H-kinase_dim"/>
    <property type="match status" value="1"/>
</dbReference>
<gene>
    <name evidence="14" type="primary">cheA</name>
    <name evidence="14" type="ORF">IMCC3135_01380</name>
</gene>
<organism evidence="14 15">
    <name type="scientific">Granulosicoccus antarcticus IMCC3135</name>
    <dbReference type="NCBI Taxonomy" id="1192854"/>
    <lineage>
        <taxon>Bacteria</taxon>
        <taxon>Pseudomonadati</taxon>
        <taxon>Pseudomonadota</taxon>
        <taxon>Gammaproteobacteria</taxon>
        <taxon>Chromatiales</taxon>
        <taxon>Granulosicoccaceae</taxon>
        <taxon>Granulosicoccus</taxon>
    </lineage>
</organism>
<evidence type="ECO:0000313" key="14">
    <source>
        <dbReference type="EMBL" id="ASJ70395.1"/>
    </source>
</evidence>
<dbReference type="InterPro" id="IPR002545">
    <property type="entry name" value="CheW-lke_dom"/>
</dbReference>
<evidence type="ECO:0000256" key="7">
    <source>
        <dbReference type="ARBA" id="ARBA00023012"/>
    </source>
</evidence>
<feature type="domain" description="HPt" evidence="13">
    <location>
        <begin position="1"/>
        <end position="101"/>
    </location>
</feature>
<feature type="domain" description="HPt" evidence="13">
    <location>
        <begin position="147"/>
        <end position="251"/>
    </location>
</feature>
<dbReference type="InterPro" id="IPR005467">
    <property type="entry name" value="His_kinase_dom"/>
</dbReference>
<dbReference type="Gene3D" id="2.30.30.40">
    <property type="entry name" value="SH3 Domains"/>
    <property type="match status" value="1"/>
</dbReference>
<dbReference type="Pfam" id="PF01584">
    <property type="entry name" value="CheW"/>
    <property type="match status" value="2"/>
</dbReference>
<dbReference type="Proteomes" id="UP000250079">
    <property type="component" value="Chromosome"/>
</dbReference>
<keyword evidence="5 14" id="KW-0808">Transferase</keyword>
<dbReference type="GO" id="GO:0006935">
    <property type="term" value="P:chemotaxis"/>
    <property type="evidence" value="ECO:0007669"/>
    <property type="project" value="InterPro"/>
</dbReference>
<dbReference type="SMART" id="SM00387">
    <property type="entry name" value="HATPase_c"/>
    <property type="match status" value="1"/>
</dbReference>
<evidence type="ECO:0000313" key="15">
    <source>
        <dbReference type="Proteomes" id="UP000250079"/>
    </source>
</evidence>
<evidence type="ECO:0000256" key="2">
    <source>
        <dbReference type="ARBA" id="ARBA00012438"/>
    </source>
</evidence>
<dbReference type="Gene3D" id="1.10.287.560">
    <property type="entry name" value="Histidine kinase CheA-like, homodimeric domain"/>
    <property type="match status" value="1"/>
</dbReference>
<protein>
    <recommendedName>
        <fullName evidence="3">Chemotaxis protein CheA</fullName>
        <ecNumber evidence="2">2.7.13.3</ecNumber>
    </recommendedName>
</protein>
<dbReference type="PROSITE" id="PS50851">
    <property type="entry name" value="CHEW"/>
    <property type="match status" value="2"/>
</dbReference>
<dbReference type="CDD" id="cd00731">
    <property type="entry name" value="CheA_reg"/>
    <property type="match status" value="1"/>
</dbReference>
<feature type="domain" description="Histidine kinase" evidence="11">
    <location>
        <begin position="343"/>
        <end position="593"/>
    </location>
</feature>
<dbReference type="CDD" id="cd16916">
    <property type="entry name" value="HATPase_CheA-like"/>
    <property type="match status" value="1"/>
</dbReference>
<dbReference type="OrthoDB" id="9803176at2"/>
<dbReference type="Pfam" id="PF02895">
    <property type="entry name" value="H-kinase_dim"/>
    <property type="match status" value="1"/>
</dbReference>
<feature type="compositionally biased region" description="Low complexity" evidence="10">
    <location>
        <begin position="313"/>
        <end position="333"/>
    </location>
</feature>
<keyword evidence="15" id="KW-1185">Reference proteome</keyword>
<dbReference type="SUPFAM" id="SSF47384">
    <property type="entry name" value="Homodimeric domain of signal transducing histidine kinase"/>
    <property type="match status" value="1"/>
</dbReference>
<dbReference type="EC" id="2.7.13.3" evidence="2"/>
<dbReference type="FunFam" id="3.30.565.10:FF:000016">
    <property type="entry name" value="Chemotaxis protein CheA, putative"/>
    <property type="match status" value="1"/>
</dbReference>
<dbReference type="Gene3D" id="3.30.565.10">
    <property type="entry name" value="Histidine kinase-like ATPase, C-terminal domain"/>
    <property type="match status" value="1"/>
</dbReference>
<evidence type="ECO:0000256" key="8">
    <source>
        <dbReference type="ARBA" id="ARBA00035100"/>
    </source>
</evidence>
<dbReference type="SMART" id="SM00073">
    <property type="entry name" value="HPT"/>
    <property type="match status" value="2"/>
</dbReference>
<dbReference type="PANTHER" id="PTHR43395:SF1">
    <property type="entry name" value="CHEMOTAXIS PROTEIN CHEA"/>
    <property type="match status" value="1"/>
</dbReference>
<dbReference type="SUPFAM" id="SSF55874">
    <property type="entry name" value="ATPase domain of HSP90 chaperone/DNA topoisomerase II/histidine kinase"/>
    <property type="match status" value="1"/>
</dbReference>
<name>A0A2Z2NIT4_9GAMM</name>
<reference evidence="14 15" key="1">
    <citation type="submission" date="2016-12" db="EMBL/GenBank/DDBJ databases">
        <authorList>
            <person name="Song W.-J."/>
            <person name="Kurnit D.M."/>
        </authorList>
    </citation>
    <scope>NUCLEOTIDE SEQUENCE [LARGE SCALE GENOMIC DNA]</scope>
    <source>
        <strain evidence="14 15">IMCC3135</strain>
    </source>
</reference>
<dbReference type="InterPro" id="IPR036097">
    <property type="entry name" value="HisK_dim/P_sf"/>
</dbReference>
<dbReference type="Pfam" id="PF02518">
    <property type="entry name" value="HATPase_c"/>
    <property type="match status" value="1"/>
</dbReference>
<dbReference type="PROSITE" id="PS50894">
    <property type="entry name" value="HPT"/>
    <property type="match status" value="2"/>
</dbReference>
<evidence type="ECO:0000259" key="13">
    <source>
        <dbReference type="PROSITE" id="PS50894"/>
    </source>
</evidence>
<evidence type="ECO:0000259" key="12">
    <source>
        <dbReference type="PROSITE" id="PS50851"/>
    </source>
</evidence>
<dbReference type="KEGG" id="gai:IMCC3135_01380"/>
<keyword evidence="7" id="KW-0902">Two-component regulatory system</keyword>
<dbReference type="InterPro" id="IPR036061">
    <property type="entry name" value="CheW-like_dom_sf"/>
</dbReference>
<dbReference type="PROSITE" id="PS50109">
    <property type="entry name" value="HIS_KIN"/>
    <property type="match status" value="1"/>
</dbReference>
<sequence>MFDTLQEFLTKSQDSLNQMDLDVISLEKNAQDDKALSSMFAIIHSVKAAARAHGLTTIELVAHAGEGLLDRLRSGEVVPDKDKVGLLLELADSLRELMDLVATAEAEEGDYSGLIKRLESNDTLTEAAPVVSSDSDELVGEPVVLELDDEMKEVLKDFLQESYENLDRVDSELIELEGEPDNRELLSSIFRSMHTIKGTCGFFGFDKLEKVTHVGENLLVKLRDGKYSMSEDIANGLLLMVDAVRDMLGEISENGHDGRKLYGALIERLSELKDNGGIAKEAVVVVNDDIEVGAGAHVFSAEPEPVKPEPSQAAPVAAVPAPATATTETTPAEPSREKSGGMVVEASIRVDVPVLDALMNLVGELVLARNQIVEYIGSHENTQMVAAAQRLNLITSELQEGVMQTRMQPIHSIWAKLPRVVRDLSRSCGKQIRVEMEGKSTELDKSLIEAMKDPITHLVRNSVDHGVETPEQRVAAGKPAEGVLLLRAFHEGGQVHIEISDDGAGIPPERIRDKAIENGVITAEQGASMSDQEICKLIFLPGLSTAEKVTNISGRGVGMDVVKTNIEKISGTIDLDSVVGRGTTFKIRVPLTLAIVPALIVTTGAQRFAIPQVNLIELIRIDEEAQSRAIEYIHGCPVHRLRGQLLPLVYLHKELRLKTPEPGALNIVVLQADKCRFGLVVDQINDTQEIVVKPLAEALKNIPVFAGATIMGDGRVALILDALGIGQRARVMSDSPNRAANLTTGNNSEKTGKSETLLLVSTSSNGRLAIPLNRVARLEQFDTKQTEAVGGASVVQYRGQILPLVKLSDFLLERRSGRDGEVADKELIQVVVFGDEGRQVGLIVSEIIDVVDEVLTTRGKTSRVGVLGTAAIHGQVTELFDVSEFIKSTADLIVELREAV</sequence>
<dbReference type="InterPro" id="IPR003594">
    <property type="entry name" value="HATPase_dom"/>
</dbReference>
<dbReference type="InterPro" id="IPR037006">
    <property type="entry name" value="CheA-like_homodim_sf"/>
</dbReference>
<feature type="modified residue" description="Phosphohistidine" evidence="9">
    <location>
        <position position="44"/>
    </location>
</feature>
<feature type="domain" description="CheW-like" evidence="12">
    <location>
        <begin position="754"/>
        <end position="891"/>
    </location>
</feature>
<dbReference type="InterPro" id="IPR036641">
    <property type="entry name" value="HPT_dom_sf"/>
</dbReference>
<dbReference type="InterPro" id="IPR004358">
    <property type="entry name" value="Sig_transdc_His_kin-like_C"/>
</dbReference>
<dbReference type="AlphaFoldDB" id="A0A2Z2NIT4"/>
<dbReference type="EMBL" id="CP018632">
    <property type="protein sequence ID" value="ASJ70395.1"/>
    <property type="molecule type" value="Genomic_DNA"/>
</dbReference>
<evidence type="ECO:0000256" key="4">
    <source>
        <dbReference type="ARBA" id="ARBA00022553"/>
    </source>
</evidence>
<dbReference type="PRINTS" id="PR00344">
    <property type="entry name" value="BCTRLSENSOR"/>
</dbReference>
<dbReference type="SUPFAM" id="SSF47226">
    <property type="entry name" value="Histidine-containing phosphotransfer domain, HPT domain"/>
    <property type="match status" value="2"/>
</dbReference>
<dbReference type="CDD" id="cd00088">
    <property type="entry name" value="HPT"/>
    <property type="match status" value="1"/>
</dbReference>
<evidence type="ECO:0000256" key="9">
    <source>
        <dbReference type="PROSITE-ProRule" id="PRU00110"/>
    </source>
</evidence>
<evidence type="ECO:0000256" key="5">
    <source>
        <dbReference type="ARBA" id="ARBA00022679"/>
    </source>
</evidence>
<dbReference type="SMART" id="SM00260">
    <property type="entry name" value="CheW"/>
    <property type="match status" value="2"/>
</dbReference>
<feature type="modified residue" description="Phosphohistidine" evidence="9">
    <location>
        <position position="194"/>
    </location>
</feature>
<dbReference type="GO" id="GO:0005737">
    <property type="term" value="C:cytoplasm"/>
    <property type="evidence" value="ECO:0007669"/>
    <property type="project" value="InterPro"/>
</dbReference>
<dbReference type="InterPro" id="IPR036890">
    <property type="entry name" value="HATPase_C_sf"/>
</dbReference>
<dbReference type="Pfam" id="PF01627">
    <property type="entry name" value="Hpt"/>
    <property type="match status" value="2"/>
</dbReference>
<dbReference type="InterPro" id="IPR008207">
    <property type="entry name" value="Sig_transdc_His_kin_Hpt_dom"/>
</dbReference>
<evidence type="ECO:0000256" key="3">
    <source>
        <dbReference type="ARBA" id="ARBA00021495"/>
    </source>
</evidence>
<evidence type="ECO:0000256" key="6">
    <source>
        <dbReference type="ARBA" id="ARBA00022777"/>
    </source>
</evidence>
<dbReference type="InterPro" id="IPR051315">
    <property type="entry name" value="Bact_Chemotaxis_CheA"/>
</dbReference>
<evidence type="ECO:0000256" key="10">
    <source>
        <dbReference type="SAM" id="MobiDB-lite"/>
    </source>
</evidence>
<dbReference type="Gene3D" id="2.40.50.180">
    <property type="entry name" value="CheA-289, Domain 4"/>
    <property type="match status" value="1"/>
</dbReference>
<accession>A0A2Z2NIT4</accession>
<dbReference type="RefSeq" id="WP_088915943.1">
    <property type="nucleotide sequence ID" value="NZ_CP018632.1"/>
</dbReference>
<proteinExistence type="predicted"/>
<evidence type="ECO:0000256" key="1">
    <source>
        <dbReference type="ARBA" id="ARBA00000085"/>
    </source>
</evidence>
<comment type="function">
    <text evidence="8">Involved in the transmission of sensory signals from the chemoreceptors to the flagellar motors. CheA is autophosphorylated; it can transfer its phosphate group to either CheB or CheY.</text>
</comment>
<comment type="catalytic activity">
    <reaction evidence="1">
        <text>ATP + protein L-histidine = ADP + protein N-phospho-L-histidine.</text>
        <dbReference type="EC" id="2.7.13.3"/>
    </reaction>
</comment>
<evidence type="ECO:0000259" key="11">
    <source>
        <dbReference type="PROSITE" id="PS50109"/>
    </source>
</evidence>
<keyword evidence="4 9" id="KW-0597">Phosphoprotein</keyword>
<dbReference type="GO" id="GO:0000155">
    <property type="term" value="F:phosphorelay sensor kinase activity"/>
    <property type="evidence" value="ECO:0007669"/>
    <property type="project" value="InterPro"/>
</dbReference>
<dbReference type="Gene3D" id="1.20.120.160">
    <property type="entry name" value="HPT domain"/>
    <property type="match status" value="2"/>
</dbReference>
<feature type="region of interest" description="Disordered" evidence="10">
    <location>
        <begin position="302"/>
        <end position="340"/>
    </location>
</feature>
<dbReference type="SUPFAM" id="SSF50341">
    <property type="entry name" value="CheW-like"/>
    <property type="match status" value="2"/>
</dbReference>